<dbReference type="InterPro" id="IPR029063">
    <property type="entry name" value="SAM-dependent_MTases_sf"/>
</dbReference>
<dbReference type="Gene3D" id="3.40.50.150">
    <property type="entry name" value="Vaccinia Virus protein VP39"/>
    <property type="match status" value="1"/>
</dbReference>
<dbReference type="Pfam" id="PF08241">
    <property type="entry name" value="Methyltransf_11"/>
    <property type="match status" value="1"/>
</dbReference>
<evidence type="ECO:0000313" key="2">
    <source>
        <dbReference type="EMBL" id="OWJ54324.1"/>
    </source>
</evidence>
<organism evidence="2 3">
    <name type="scientific">Pyrodictium delaneyi</name>
    <dbReference type="NCBI Taxonomy" id="1273541"/>
    <lineage>
        <taxon>Archaea</taxon>
        <taxon>Thermoproteota</taxon>
        <taxon>Thermoprotei</taxon>
        <taxon>Desulfurococcales</taxon>
        <taxon>Pyrodictiaceae</taxon>
        <taxon>Pyrodictium</taxon>
    </lineage>
</organism>
<dbReference type="EMBL" id="NCQP01000006">
    <property type="protein sequence ID" value="OWJ54324.1"/>
    <property type="molecule type" value="Genomic_DNA"/>
</dbReference>
<feature type="domain" description="Methyltransferase type 11" evidence="1">
    <location>
        <begin position="104"/>
        <end position="170"/>
    </location>
</feature>
<keyword evidence="3" id="KW-1185">Reference proteome</keyword>
<dbReference type="CDD" id="cd02440">
    <property type="entry name" value="AdoMet_MTases"/>
    <property type="match status" value="1"/>
</dbReference>
<accession>A0A211YN24</accession>
<evidence type="ECO:0000259" key="1">
    <source>
        <dbReference type="Pfam" id="PF08241"/>
    </source>
</evidence>
<evidence type="ECO:0000313" key="3">
    <source>
        <dbReference type="Proteomes" id="UP000196694"/>
    </source>
</evidence>
<dbReference type="AlphaFoldDB" id="A0A211YN24"/>
<dbReference type="GO" id="GO:0008757">
    <property type="term" value="F:S-adenosylmethionine-dependent methyltransferase activity"/>
    <property type="evidence" value="ECO:0007669"/>
    <property type="project" value="InterPro"/>
</dbReference>
<dbReference type="SUPFAM" id="SSF53335">
    <property type="entry name" value="S-adenosyl-L-methionine-dependent methyltransferases"/>
    <property type="match status" value="1"/>
</dbReference>
<dbReference type="InterPro" id="IPR013216">
    <property type="entry name" value="Methyltransf_11"/>
</dbReference>
<reference evidence="2 3" key="1">
    <citation type="submission" date="2017-05" db="EMBL/GenBank/DDBJ databases">
        <title>The draft genome of the hyperthermophilic archaeon 'Pyrodictium delaneyi strain Hulk', an iron and nitrate reducer, reveals the capacity for sulfate reduction.</title>
        <authorList>
            <person name="Demey L.M."/>
            <person name="Miller C."/>
            <person name="Manzella M."/>
            <person name="Reguera G."/>
            <person name="Kashefi K."/>
        </authorList>
    </citation>
    <scope>NUCLEOTIDE SEQUENCE [LARGE SCALE GENOMIC DNA]</scope>
    <source>
        <strain evidence="2 3">Hulk</strain>
    </source>
</reference>
<proteinExistence type="predicted"/>
<gene>
    <name evidence="2" type="ORF">Pdsh_07520</name>
</gene>
<dbReference type="Proteomes" id="UP000196694">
    <property type="component" value="Unassembled WGS sequence"/>
</dbReference>
<sequence length="218" mass="23894">MNSVAPYPMNILVFLVDAGQLERRMRGASTMSREKHGSIDERELGKTVQLLYEAFQSIEAVGGSLSPYVPTQDYIVEPILQLLDAMAHGRRSARGEGQQPVYYEPGCGAGRVAERAAKRGFYTLCLELDEYLAKAAAEKLANSPNVDVVIGDLSVFRPRRVDAVYAYLLPRAVQRVLDVLAGQGAPLLSLDYPAEDDSGVLAAARLEIEARSIYAYKL</sequence>
<protein>
    <recommendedName>
        <fullName evidence="1">Methyltransferase type 11 domain-containing protein</fullName>
    </recommendedName>
</protein>
<name>A0A211YN24_9CREN</name>
<comment type="caution">
    <text evidence="2">The sequence shown here is derived from an EMBL/GenBank/DDBJ whole genome shotgun (WGS) entry which is preliminary data.</text>
</comment>